<evidence type="ECO:0000259" key="9">
    <source>
        <dbReference type="PROSITE" id="PS50929"/>
    </source>
</evidence>
<dbReference type="PROSITE" id="PS50929">
    <property type="entry name" value="ABC_TM1F"/>
    <property type="match status" value="1"/>
</dbReference>
<keyword evidence="5 7" id="KW-1133">Transmembrane helix</keyword>
<dbReference type="EMBL" id="VXMH01000052">
    <property type="protein sequence ID" value="MYC95339.1"/>
    <property type="molecule type" value="Genomic_DNA"/>
</dbReference>
<dbReference type="Pfam" id="PF00664">
    <property type="entry name" value="ABC_membrane"/>
    <property type="match status" value="1"/>
</dbReference>
<organism evidence="10">
    <name type="scientific">Caldilineaceae bacterium SB0661_bin_32</name>
    <dbReference type="NCBI Taxonomy" id="2605255"/>
    <lineage>
        <taxon>Bacteria</taxon>
        <taxon>Bacillati</taxon>
        <taxon>Chloroflexota</taxon>
        <taxon>Caldilineae</taxon>
        <taxon>Caldilineales</taxon>
        <taxon>Caldilineaceae</taxon>
    </lineage>
</organism>
<feature type="transmembrane region" description="Helical" evidence="7">
    <location>
        <begin position="46"/>
        <end position="67"/>
    </location>
</feature>
<keyword evidence="4 10" id="KW-0067">ATP-binding</keyword>
<dbReference type="Gene3D" id="1.20.1560.10">
    <property type="entry name" value="ABC transporter type 1, transmembrane domain"/>
    <property type="match status" value="1"/>
</dbReference>
<comment type="subcellular location">
    <subcellularLocation>
        <location evidence="1">Cell membrane</location>
        <topology evidence="1">Multi-pass membrane protein</topology>
    </subcellularLocation>
</comment>
<dbReference type="SUPFAM" id="SSF90123">
    <property type="entry name" value="ABC transporter transmembrane region"/>
    <property type="match status" value="1"/>
</dbReference>
<evidence type="ECO:0000259" key="8">
    <source>
        <dbReference type="PROSITE" id="PS50893"/>
    </source>
</evidence>
<dbReference type="SUPFAM" id="SSF52540">
    <property type="entry name" value="P-loop containing nucleoside triphosphate hydrolases"/>
    <property type="match status" value="1"/>
</dbReference>
<dbReference type="InterPro" id="IPR011527">
    <property type="entry name" value="ABC1_TM_dom"/>
</dbReference>
<evidence type="ECO:0000256" key="6">
    <source>
        <dbReference type="ARBA" id="ARBA00023136"/>
    </source>
</evidence>
<proteinExistence type="predicted"/>
<dbReference type="PANTHER" id="PTHR43394:SF1">
    <property type="entry name" value="ATP-BINDING CASSETTE SUB-FAMILY B MEMBER 10, MITOCHONDRIAL"/>
    <property type="match status" value="1"/>
</dbReference>
<dbReference type="PROSITE" id="PS00211">
    <property type="entry name" value="ABC_TRANSPORTER_1"/>
    <property type="match status" value="1"/>
</dbReference>
<dbReference type="InterPro" id="IPR003593">
    <property type="entry name" value="AAA+_ATPase"/>
</dbReference>
<dbReference type="SMART" id="SM00382">
    <property type="entry name" value="AAA"/>
    <property type="match status" value="1"/>
</dbReference>
<dbReference type="Gene3D" id="3.40.50.300">
    <property type="entry name" value="P-loop containing nucleotide triphosphate hydrolases"/>
    <property type="match status" value="1"/>
</dbReference>
<dbReference type="GO" id="GO:0016887">
    <property type="term" value="F:ATP hydrolysis activity"/>
    <property type="evidence" value="ECO:0007669"/>
    <property type="project" value="InterPro"/>
</dbReference>
<dbReference type="InterPro" id="IPR017871">
    <property type="entry name" value="ABC_transporter-like_CS"/>
</dbReference>
<name>A0A6B1D6Z5_9CHLR</name>
<feature type="transmembrane region" description="Helical" evidence="7">
    <location>
        <begin position="82"/>
        <end position="100"/>
    </location>
</feature>
<evidence type="ECO:0000313" key="10">
    <source>
        <dbReference type="EMBL" id="MYC95339.1"/>
    </source>
</evidence>
<feature type="transmembrane region" description="Helical" evidence="7">
    <location>
        <begin position="170"/>
        <end position="195"/>
    </location>
</feature>
<evidence type="ECO:0000256" key="2">
    <source>
        <dbReference type="ARBA" id="ARBA00022692"/>
    </source>
</evidence>
<dbReference type="GO" id="GO:0015421">
    <property type="term" value="F:ABC-type oligopeptide transporter activity"/>
    <property type="evidence" value="ECO:0007669"/>
    <property type="project" value="TreeGrafter"/>
</dbReference>
<keyword evidence="6 7" id="KW-0472">Membrane</keyword>
<keyword evidence="3" id="KW-0547">Nucleotide-binding</keyword>
<dbReference type="Pfam" id="PF00005">
    <property type="entry name" value="ABC_tran"/>
    <property type="match status" value="1"/>
</dbReference>
<dbReference type="InterPro" id="IPR039421">
    <property type="entry name" value="Type_1_exporter"/>
</dbReference>
<dbReference type="PROSITE" id="PS50893">
    <property type="entry name" value="ABC_TRANSPORTER_2"/>
    <property type="match status" value="1"/>
</dbReference>
<comment type="caution">
    <text evidence="10">The sequence shown here is derived from an EMBL/GenBank/DDBJ whole genome shotgun (WGS) entry which is preliminary data.</text>
</comment>
<dbReference type="GO" id="GO:0005524">
    <property type="term" value="F:ATP binding"/>
    <property type="evidence" value="ECO:0007669"/>
    <property type="project" value="UniProtKB-KW"/>
</dbReference>
<evidence type="ECO:0000256" key="3">
    <source>
        <dbReference type="ARBA" id="ARBA00022741"/>
    </source>
</evidence>
<dbReference type="InterPro" id="IPR027417">
    <property type="entry name" value="P-loop_NTPase"/>
</dbReference>
<evidence type="ECO:0000256" key="1">
    <source>
        <dbReference type="ARBA" id="ARBA00004651"/>
    </source>
</evidence>
<evidence type="ECO:0000256" key="4">
    <source>
        <dbReference type="ARBA" id="ARBA00022840"/>
    </source>
</evidence>
<dbReference type="AlphaFoldDB" id="A0A6B1D6Z5"/>
<keyword evidence="2 7" id="KW-0812">Transmembrane</keyword>
<protein>
    <submittedName>
        <fullName evidence="10">ABC transporter ATP-binding protein</fullName>
    </submittedName>
</protein>
<dbReference type="GO" id="GO:0005886">
    <property type="term" value="C:plasma membrane"/>
    <property type="evidence" value="ECO:0007669"/>
    <property type="project" value="UniProtKB-SubCell"/>
</dbReference>
<dbReference type="PANTHER" id="PTHR43394">
    <property type="entry name" value="ATP-DEPENDENT PERMEASE MDL1, MITOCHONDRIAL"/>
    <property type="match status" value="1"/>
</dbReference>
<dbReference type="FunFam" id="3.40.50.300:FF:000218">
    <property type="entry name" value="Multidrug ABC transporter ATP-binding protein"/>
    <property type="match status" value="1"/>
</dbReference>
<gene>
    <name evidence="10" type="ORF">F4X14_10230</name>
</gene>
<dbReference type="InterPro" id="IPR036640">
    <property type="entry name" value="ABC1_TM_sf"/>
</dbReference>
<dbReference type="InterPro" id="IPR003439">
    <property type="entry name" value="ABC_transporter-like_ATP-bd"/>
</dbReference>
<evidence type="ECO:0000256" key="7">
    <source>
        <dbReference type="SAM" id="Phobius"/>
    </source>
</evidence>
<feature type="domain" description="ABC transmembrane type-1" evidence="9">
    <location>
        <begin position="48"/>
        <end position="331"/>
    </location>
</feature>
<dbReference type="CDD" id="cd07346">
    <property type="entry name" value="ABC_6TM_exporters"/>
    <property type="match status" value="1"/>
</dbReference>
<accession>A0A6B1D6Z5</accession>
<reference evidence="10" key="1">
    <citation type="submission" date="2019-09" db="EMBL/GenBank/DDBJ databases">
        <title>Characterisation of the sponge microbiome using genome-centric metagenomics.</title>
        <authorList>
            <person name="Engelberts J.P."/>
            <person name="Robbins S.J."/>
            <person name="De Goeij J.M."/>
            <person name="Aranda M."/>
            <person name="Bell S.C."/>
            <person name="Webster N.S."/>
        </authorList>
    </citation>
    <scope>NUCLEOTIDE SEQUENCE</scope>
    <source>
        <strain evidence="10">SB0661_bin_32</strain>
    </source>
</reference>
<evidence type="ECO:0000256" key="5">
    <source>
        <dbReference type="ARBA" id="ARBA00022989"/>
    </source>
</evidence>
<sequence length="609" mass="67845">MRVRGYSCRHFEFESWSNMRTQNSSAAPKRSFHLVKKELKGQLPRVTLLVVLASVGAGVGLIQPLLFKSLLDNAIPAADLRQIVLLLAGMVVVPVLSAGLHSANHYLRSYIGEGVSQRLRQELFDHLLHVRFADLEQFKVGEHIHRLTSACGKIGEVYVSEHLLPFVMNAILLAGTLAAMAALNWRLCLLALLAFPLSYLLTRKTRGYAQGLYREFSKVLEDGKSYLHEVFPGLRTIRVFNAETHEKMRWHRWIDRHWRVKAKVHTFHELIRTVMPEFINYTAAGLIYGYGAFEIINGRMTVGGLVAFVAYLPRSYSVLQALLGTHVNLQEARVNAEMVDALFDLSKEPSGETLLPSTQMAGAALTFQNVSFDYGRGDFGVQDLTFHVASGEFIGVVGPSGGGKSTIFDLILGFYAPQSGMIAIDGVNLRELSLATVRSQIGFVSQDTFLWNDSIGKNILYPDRGDDTDRSRQAAQEAQIDEFIMALPDDYETVVGEQGMTLSGGERQRIAIARALLQNPRLLLLDEATSALDALTEQRVRTAIDKARVGRTTIVVAHRLITVLQADRIMVIDKGQIIEMGNLQELLARRGFFYDLYQAQSLDLPQSVL</sequence>
<feature type="domain" description="ABC transporter" evidence="8">
    <location>
        <begin position="365"/>
        <end position="599"/>
    </location>
</feature>